<accession>A0A2P7Z7R5</accession>
<comment type="caution">
    <text evidence="3">The sequence shown here is derived from an EMBL/GenBank/DDBJ whole genome shotgun (WGS) entry which is preliminary data.</text>
</comment>
<dbReference type="PANTHER" id="PTHR12993">
    <property type="entry name" value="N-ACETYLGLUCOSAMINYL-PHOSPHATIDYLINOSITOL DE-N-ACETYLASE-RELATED"/>
    <property type="match status" value="1"/>
</dbReference>
<evidence type="ECO:0000313" key="4">
    <source>
        <dbReference type="Proteomes" id="UP000243723"/>
    </source>
</evidence>
<dbReference type="GO" id="GO:0000225">
    <property type="term" value="F:N-acetylglucosaminylphosphatidylinositol deacetylase activity"/>
    <property type="evidence" value="ECO:0007669"/>
    <property type="project" value="UniProtKB-EC"/>
</dbReference>
<evidence type="ECO:0000313" key="3">
    <source>
        <dbReference type="EMBL" id="PSK44246.1"/>
    </source>
</evidence>
<dbReference type="Pfam" id="PF02585">
    <property type="entry name" value="PIG-L"/>
    <property type="match status" value="1"/>
</dbReference>
<dbReference type="AlphaFoldDB" id="A0A2P7Z7R5"/>
<dbReference type="PANTHER" id="PTHR12993:SF11">
    <property type="entry name" value="N-ACETYLGLUCOSAMINYL-PHOSPHATIDYLINOSITOL DE-N-ACETYLASE"/>
    <property type="match status" value="1"/>
</dbReference>
<dbReference type="GO" id="GO:0016020">
    <property type="term" value="C:membrane"/>
    <property type="evidence" value="ECO:0007669"/>
    <property type="project" value="GOC"/>
</dbReference>
<dbReference type="InterPro" id="IPR003737">
    <property type="entry name" value="GlcNAc_PI_deacetylase-related"/>
</dbReference>
<dbReference type="GO" id="GO:0005783">
    <property type="term" value="C:endoplasmic reticulum"/>
    <property type="evidence" value="ECO:0007669"/>
    <property type="project" value="TreeGrafter"/>
</dbReference>
<name>A0A2P7Z7R5_9PEZI</name>
<dbReference type="OrthoDB" id="440160at2759"/>
<gene>
    <name evidence="3" type="ORF">B9Z65_226</name>
</gene>
<dbReference type="Gene3D" id="3.40.50.10320">
    <property type="entry name" value="LmbE-like"/>
    <property type="match status" value="1"/>
</dbReference>
<organism evidence="3 4">
    <name type="scientific">Elsinoe australis</name>
    <dbReference type="NCBI Taxonomy" id="40998"/>
    <lineage>
        <taxon>Eukaryota</taxon>
        <taxon>Fungi</taxon>
        <taxon>Dikarya</taxon>
        <taxon>Ascomycota</taxon>
        <taxon>Pezizomycotina</taxon>
        <taxon>Dothideomycetes</taxon>
        <taxon>Dothideomycetidae</taxon>
        <taxon>Myriangiales</taxon>
        <taxon>Elsinoaceae</taxon>
        <taxon>Elsinoe</taxon>
    </lineage>
</organism>
<protein>
    <recommendedName>
        <fullName evidence="2">N-acetylglucosaminylphosphatidylinositol deacetylase</fullName>
        <ecNumber evidence="2">3.5.1.89</ecNumber>
    </recommendedName>
</protein>
<dbReference type="UniPathway" id="UPA00196"/>
<proteinExistence type="inferred from homology"/>
<reference evidence="3 4" key="1">
    <citation type="submission" date="2017-05" db="EMBL/GenBank/DDBJ databases">
        <title>Draft genome sequence of Elsinoe australis.</title>
        <authorList>
            <person name="Cheng Q."/>
        </authorList>
    </citation>
    <scope>NUCLEOTIDE SEQUENCE [LARGE SCALE GENOMIC DNA]</scope>
    <source>
        <strain evidence="3 4">NL1</strain>
    </source>
</reference>
<dbReference type="STRING" id="40998.A0A2P7Z7R5"/>
<evidence type="ECO:0000256" key="1">
    <source>
        <dbReference type="ARBA" id="ARBA00006066"/>
    </source>
</evidence>
<dbReference type="SUPFAM" id="SSF102588">
    <property type="entry name" value="LmbE-like"/>
    <property type="match status" value="1"/>
</dbReference>
<sequence>MDLTTILLLPLLPLLLWLLTTTLTPTFPTLRGKRLVLLIAHPDDEAMFFSPSVLALTQPHLGNHLKILCLSTGDADGLGPVRRHELVKSALLLGVRKEDDVLVLDDERFPDSMTTEWAEEDVVELLTGIFVPGKGKGAKKGVPLEVGIDVLLTFDENGVSGHPNHRSLYHGARAFVGSLVKGRGGWEPPVKLYVLPSVGIVRKYMSVLDVPVTVLMQLLRRKKGGEYPDPFIAVSGVGGYRSGQRAMTEAHKSQMRWFRWGWIGISRYMVVNDLRRENVA</sequence>
<evidence type="ECO:0000256" key="2">
    <source>
        <dbReference type="ARBA" id="ARBA00012176"/>
    </source>
</evidence>
<dbReference type="EC" id="3.5.1.89" evidence="2"/>
<dbReference type="GO" id="GO:0006506">
    <property type="term" value="P:GPI anchor biosynthetic process"/>
    <property type="evidence" value="ECO:0007669"/>
    <property type="project" value="UniProtKB-UniPathway"/>
</dbReference>
<dbReference type="InterPro" id="IPR024078">
    <property type="entry name" value="LmbE-like_dom_sf"/>
</dbReference>
<dbReference type="Proteomes" id="UP000243723">
    <property type="component" value="Unassembled WGS sequence"/>
</dbReference>
<dbReference type="EMBL" id="NHZQ01000289">
    <property type="protein sequence ID" value="PSK44246.1"/>
    <property type="molecule type" value="Genomic_DNA"/>
</dbReference>
<comment type="similarity">
    <text evidence="1">Belongs to the PIGL family.</text>
</comment>
<keyword evidence="4" id="KW-1185">Reference proteome</keyword>